<evidence type="ECO:0000256" key="1">
    <source>
        <dbReference type="SAM" id="SignalP"/>
    </source>
</evidence>
<dbReference type="EMBL" id="JACPUR010000040">
    <property type="protein sequence ID" value="MBI3129359.1"/>
    <property type="molecule type" value="Genomic_DNA"/>
</dbReference>
<reference evidence="2" key="1">
    <citation type="submission" date="2020-07" db="EMBL/GenBank/DDBJ databases">
        <title>Huge and variable diversity of episymbiotic CPR bacteria and DPANN archaea in groundwater ecosystems.</title>
        <authorList>
            <person name="He C.Y."/>
            <person name="Keren R."/>
            <person name="Whittaker M."/>
            <person name="Farag I.F."/>
            <person name="Doudna J."/>
            <person name="Cate J.H.D."/>
            <person name="Banfield J.F."/>
        </authorList>
    </citation>
    <scope>NUCLEOTIDE SEQUENCE</scope>
    <source>
        <strain evidence="2">NC_groundwater_763_Ag_S-0.2um_68_21</strain>
    </source>
</reference>
<feature type="signal peptide" evidence="1">
    <location>
        <begin position="1"/>
        <end position="28"/>
    </location>
</feature>
<comment type="caution">
    <text evidence="2">The sequence shown here is derived from an EMBL/GenBank/DDBJ whole genome shotgun (WGS) entry which is preliminary data.</text>
</comment>
<sequence>MSSAAWTLRPLIAAALLCLSLAASPARAQIPGTAPSPERPPEDYIRGYAAAVLEREFGIRDARIGLKEGAITIRVRPLPPEERSRLLRALRSLPGVERAEVVEEHAAPLPPLDAPETARHEFLPRSDLFAPLIADPRWPHFSLGYQFYFNDQAFQNVFAPSFGETIPFYRLPTPAGPVQFGVHAAVFPIFDLDADSFDLINADYWVAGAAEYKRGPYSALFRIFHQSSHLGDEFLLRTRRDEINRVNLSYEAAGLLLSREFFERALRLYAGAEYIFHRDPRRLKPWTLQYGAELYSPVTYFGGWLRPVAGLDIKNAQEAGWDANLSLRAGVQVEPPREPSEVLSGLRERRIQFMLEFFTGRSPNGQFYDETFKYLGVGMHLYF</sequence>
<accession>A0A932I0X6</accession>
<evidence type="ECO:0000313" key="3">
    <source>
        <dbReference type="Proteomes" id="UP000782312"/>
    </source>
</evidence>
<dbReference type="InterPro" id="IPR009599">
    <property type="entry name" value="DUF1207"/>
</dbReference>
<feature type="chain" id="PRO_5036812959" evidence="1">
    <location>
        <begin position="29"/>
        <end position="383"/>
    </location>
</feature>
<dbReference type="AlphaFoldDB" id="A0A932I0X6"/>
<evidence type="ECO:0000313" key="2">
    <source>
        <dbReference type="EMBL" id="MBI3129359.1"/>
    </source>
</evidence>
<organism evidence="2 3">
    <name type="scientific">Tectimicrobiota bacterium</name>
    <dbReference type="NCBI Taxonomy" id="2528274"/>
    <lineage>
        <taxon>Bacteria</taxon>
        <taxon>Pseudomonadati</taxon>
        <taxon>Nitrospinota/Tectimicrobiota group</taxon>
        <taxon>Candidatus Tectimicrobiota</taxon>
    </lineage>
</organism>
<protein>
    <submittedName>
        <fullName evidence="2">DUF1207 domain-containing protein</fullName>
    </submittedName>
</protein>
<dbReference type="Proteomes" id="UP000782312">
    <property type="component" value="Unassembled WGS sequence"/>
</dbReference>
<dbReference type="Pfam" id="PF06727">
    <property type="entry name" value="DUF1207"/>
    <property type="match status" value="1"/>
</dbReference>
<proteinExistence type="predicted"/>
<keyword evidence="1" id="KW-0732">Signal</keyword>
<name>A0A932I0X6_UNCTE</name>
<gene>
    <name evidence="2" type="ORF">HYZ11_17250</name>
</gene>